<evidence type="ECO:0000256" key="5">
    <source>
        <dbReference type="ARBA" id="ARBA00023004"/>
    </source>
</evidence>
<evidence type="ECO:0000256" key="1">
    <source>
        <dbReference type="ARBA" id="ARBA00001966"/>
    </source>
</evidence>
<keyword evidence="6" id="KW-0411">Iron-sulfur</keyword>
<dbReference type="PIRSF" id="PIRSF037420">
    <property type="entry name" value="PQQ_syn_pqqE"/>
    <property type="match status" value="1"/>
</dbReference>
<dbReference type="InterPro" id="IPR007197">
    <property type="entry name" value="rSAM"/>
</dbReference>
<dbReference type="RefSeq" id="WP_277863332.1">
    <property type="nucleotide sequence ID" value="NZ_JARRAG010000002.1"/>
</dbReference>
<gene>
    <name evidence="9" type="ORF">PZE19_25010</name>
</gene>
<dbReference type="InterPro" id="IPR050377">
    <property type="entry name" value="Radical_SAM_PqqE_MftC-like"/>
</dbReference>
<dbReference type="InterPro" id="IPR017200">
    <property type="entry name" value="PqqE-like"/>
</dbReference>
<dbReference type="Proteomes" id="UP001216907">
    <property type="component" value="Unassembled WGS sequence"/>
</dbReference>
<evidence type="ECO:0000256" key="4">
    <source>
        <dbReference type="ARBA" id="ARBA00022723"/>
    </source>
</evidence>
<dbReference type="PROSITE" id="PS51918">
    <property type="entry name" value="RADICAL_SAM"/>
    <property type="match status" value="1"/>
</dbReference>
<dbReference type="PANTHER" id="PTHR11228">
    <property type="entry name" value="RADICAL SAM DOMAIN PROTEIN"/>
    <property type="match status" value="1"/>
</dbReference>
<keyword evidence="3" id="KW-0949">S-adenosyl-L-methionine</keyword>
<feature type="domain" description="Radical SAM core" evidence="8">
    <location>
        <begin position="25"/>
        <end position="245"/>
    </location>
</feature>
<accession>A0ABT6FHJ0</accession>
<organism evidence="9 10">
    <name type="scientific">Paludisphaera mucosa</name>
    <dbReference type="NCBI Taxonomy" id="3030827"/>
    <lineage>
        <taxon>Bacteria</taxon>
        <taxon>Pseudomonadati</taxon>
        <taxon>Planctomycetota</taxon>
        <taxon>Planctomycetia</taxon>
        <taxon>Isosphaerales</taxon>
        <taxon>Isosphaeraceae</taxon>
        <taxon>Paludisphaera</taxon>
    </lineage>
</organism>
<dbReference type="CDD" id="cd01335">
    <property type="entry name" value="Radical_SAM"/>
    <property type="match status" value="1"/>
</dbReference>
<keyword evidence="2" id="KW-0004">4Fe-4S</keyword>
<dbReference type="Gene3D" id="3.20.20.70">
    <property type="entry name" value="Aldolase class I"/>
    <property type="match status" value="1"/>
</dbReference>
<dbReference type="NCBIfam" id="TIGR04053">
    <property type="entry name" value="TIGR04053 family radical SAM/SPASM domain-containing protein"/>
    <property type="match status" value="1"/>
</dbReference>
<name>A0ABT6FHJ0_9BACT</name>
<dbReference type="CDD" id="cd21123">
    <property type="entry name" value="SPASM_MftC-like"/>
    <property type="match status" value="1"/>
</dbReference>
<evidence type="ECO:0000256" key="7">
    <source>
        <dbReference type="SAM" id="MobiDB-lite"/>
    </source>
</evidence>
<evidence type="ECO:0000256" key="3">
    <source>
        <dbReference type="ARBA" id="ARBA00022691"/>
    </source>
</evidence>
<comment type="caution">
    <text evidence="9">The sequence shown here is derived from an EMBL/GenBank/DDBJ whole genome shotgun (WGS) entry which is preliminary data.</text>
</comment>
<evidence type="ECO:0000259" key="8">
    <source>
        <dbReference type="PROSITE" id="PS51918"/>
    </source>
</evidence>
<protein>
    <submittedName>
        <fullName evidence="9">TIGR04053 family radical SAM/SPASM domain-containing protein</fullName>
    </submittedName>
</protein>
<dbReference type="EMBL" id="JARRAG010000002">
    <property type="protein sequence ID" value="MDG3007042.1"/>
    <property type="molecule type" value="Genomic_DNA"/>
</dbReference>
<dbReference type="InterPro" id="IPR013785">
    <property type="entry name" value="Aldolase_TIM"/>
</dbReference>
<proteinExistence type="predicted"/>
<evidence type="ECO:0000256" key="6">
    <source>
        <dbReference type="ARBA" id="ARBA00023014"/>
    </source>
</evidence>
<keyword evidence="10" id="KW-1185">Reference proteome</keyword>
<dbReference type="SMART" id="SM00729">
    <property type="entry name" value="Elp3"/>
    <property type="match status" value="1"/>
</dbReference>
<dbReference type="InterPro" id="IPR006638">
    <property type="entry name" value="Elp3/MiaA/NifB-like_rSAM"/>
</dbReference>
<dbReference type="SUPFAM" id="SSF102114">
    <property type="entry name" value="Radical SAM enzymes"/>
    <property type="match status" value="1"/>
</dbReference>
<dbReference type="SFLD" id="SFLDS00029">
    <property type="entry name" value="Radical_SAM"/>
    <property type="match status" value="1"/>
</dbReference>
<dbReference type="Pfam" id="PF04055">
    <property type="entry name" value="Radical_SAM"/>
    <property type="match status" value="1"/>
</dbReference>
<feature type="region of interest" description="Disordered" evidence="7">
    <location>
        <begin position="1"/>
        <end position="20"/>
    </location>
</feature>
<keyword evidence="5" id="KW-0408">Iron</keyword>
<comment type="cofactor">
    <cofactor evidence="1">
        <name>[4Fe-4S] cluster</name>
        <dbReference type="ChEBI" id="CHEBI:49883"/>
    </cofactor>
</comment>
<sequence>MSHPHAPATSAGGPPPDWARRRNFDSSPLIAFYEITRACDLVCLHCRACAQAHADPAELDTAASLRLIDQLASFPEPPLLVFTGGDPLKRADLFELIRHANGIGLQTAITPSPTPLVTADAIRRLKAAGIGRMAVSLDGVDAPTHDAVRGVAGSFAMTQTIMDDAREAGVPVQVNTTLTPGTFGQLEAIADLLEARGIALWSLFLIIPVGRATADLRLDAERYEQAFARLWKLSRQHSFMIKTTEGMHYRRYVLQRRKESGGAEPMRLSARGWNGGLPGVNDGRGILFVSHAGLIHPSGFLPLTCGMFPFNDVVDVYQRSPIFRRLRDADSFGGKCGVCEYRHICGGSRARAFAVTGDPYAAEPDCLHIPRAWDEAHAVVPQLVD</sequence>
<keyword evidence="4" id="KW-0479">Metal-binding</keyword>
<dbReference type="InterPro" id="IPR058240">
    <property type="entry name" value="rSAM_sf"/>
</dbReference>
<dbReference type="PANTHER" id="PTHR11228:SF34">
    <property type="entry name" value="TUNGSTEN-CONTAINING ALDEHYDE FERREDOXIN OXIDOREDUCTASE COFACTOR MODIFYING PROTEIN"/>
    <property type="match status" value="1"/>
</dbReference>
<evidence type="ECO:0000313" key="9">
    <source>
        <dbReference type="EMBL" id="MDG3007042.1"/>
    </source>
</evidence>
<evidence type="ECO:0000256" key="2">
    <source>
        <dbReference type="ARBA" id="ARBA00022485"/>
    </source>
</evidence>
<dbReference type="SFLD" id="SFLDG01067">
    <property type="entry name" value="SPASM/twitch_domain_containing"/>
    <property type="match status" value="1"/>
</dbReference>
<evidence type="ECO:0000313" key="10">
    <source>
        <dbReference type="Proteomes" id="UP001216907"/>
    </source>
</evidence>
<reference evidence="9 10" key="1">
    <citation type="submission" date="2023-03" db="EMBL/GenBank/DDBJ databases">
        <title>Paludisphaera mucosa sp. nov. a novel planctomycete from northern fen.</title>
        <authorList>
            <person name="Ivanova A."/>
        </authorList>
    </citation>
    <scope>NUCLEOTIDE SEQUENCE [LARGE SCALE GENOMIC DNA]</scope>
    <source>
        <strain evidence="9 10">Pla2</strain>
    </source>
</reference>